<evidence type="ECO:0000256" key="4">
    <source>
        <dbReference type="ARBA" id="ARBA00023471"/>
    </source>
</evidence>
<feature type="domain" description="Siroheme decarboxylase NirL-like HTH" evidence="7">
    <location>
        <begin position="9"/>
        <end position="51"/>
    </location>
</feature>
<evidence type="ECO:0000259" key="6">
    <source>
        <dbReference type="Pfam" id="PF17805"/>
    </source>
</evidence>
<dbReference type="RefSeq" id="WP_309825378.1">
    <property type="nucleotide sequence ID" value="NZ_JAVIZX010000001.1"/>
</dbReference>
<dbReference type="EC" id="4.1.1.111" evidence="4"/>
<dbReference type="Gene3D" id="1.10.10.10">
    <property type="entry name" value="Winged helix-like DNA-binding domain superfamily/Winged helix DNA-binding domain"/>
    <property type="match status" value="1"/>
</dbReference>
<evidence type="ECO:0000256" key="5">
    <source>
        <dbReference type="ARBA" id="ARBA00048470"/>
    </source>
</evidence>
<dbReference type="PANTHER" id="PTHR43413:SF1">
    <property type="entry name" value="SIROHEME DECARBOXYLASE NIRL SUBUNIT"/>
    <property type="match status" value="1"/>
</dbReference>
<proteinExistence type="inferred from homology"/>
<name>A0ABU1I5D8_9BURK</name>
<keyword evidence="1 8" id="KW-0456">Lyase</keyword>
<keyword evidence="9" id="KW-1185">Reference proteome</keyword>
<dbReference type="InterPro" id="IPR050684">
    <property type="entry name" value="HTH-Siroheme_Decarb"/>
</dbReference>
<feature type="domain" description="Siroheme decarboxylase AsnC-like ligand binding" evidence="6">
    <location>
        <begin position="68"/>
        <end position="139"/>
    </location>
</feature>
<organism evidence="8 9">
    <name type="scientific">Paracidovorax wautersii</name>
    <dbReference type="NCBI Taxonomy" id="1177982"/>
    <lineage>
        <taxon>Bacteria</taxon>
        <taxon>Pseudomonadati</taxon>
        <taxon>Pseudomonadota</taxon>
        <taxon>Betaproteobacteria</taxon>
        <taxon>Burkholderiales</taxon>
        <taxon>Comamonadaceae</taxon>
        <taxon>Paracidovorax</taxon>
    </lineage>
</organism>
<evidence type="ECO:0000259" key="7">
    <source>
        <dbReference type="Pfam" id="PF22451"/>
    </source>
</evidence>
<dbReference type="Gene3D" id="3.30.70.3460">
    <property type="match status" value="1"/>
</dbReference>
<comment type="caution">
    <text evidence="8">The sequence shown here is derived from an EMBL/GenBank/DDBJ whole genome shotgun (WGS) entry which is preliminary data.</text>
</comment>
<dbReference type="InterPro" id="IPR053953">
    <property type="entry name" value="NirdL-like_HTH"/>
</dbReference>
<sequence length="162" mass="17716">MLPPDDALLVDHLHAGFPLVEQPFAAVAKALGWSEARVITRLQALLSQGVLTRFGPLFQIERAGGQFVLAALAAPEDRFDAVAAQVNAFAEVAHNYRREHALNMWFVVAAESPALAQQALDRIEAATGLPVLAFPKEQEYFVELRLPPLPHQQEALHAAQPL</sequence>
<evidence type="ECO:0000256" key="3">
    <source>
        <dbReference type="ARBA" id="ARBA00023457"/>
    </source>
</evidence>
<comment type="catalytic activity">
    <reaction evidence="5">
        <text>siroheme + 2 H(+) = 12,18-didecarboxysiroheme + 2 CO2</text>
        <dbReference type="Rhea" id="RHEA:19093"/>
        <dbReference type="ChEBI" id="CHEBI:15378"/>
        <dbReference type="ChEBI" id="CHEBI:16526"/>
        <dbReference type="ChEBI" id="CHEBI:60052"/>
        <dbReference type="ChEBI" id="CHEBI:140497"/>
        <dbReference type="EC" id="4.1.1.111"/>
    </reaction>
</comment>
<accession>A0ABU1I5D8</accession>
<comment type="pathway">
    <text evidence="2">Porphyrin-containing compound metabolism.</text>
</comment>
<keyword evidence="8" id="KW-0238">DNA-binding</keyword>
<gene>
    <name evidence="8" type="ORF">QE399_000129</name>
</gene>
<dbReference type="InterPro" id="IPR040523">
    <property type="entry name" value="AsnC_trans_reg2"/>
</dbReference>
<dbReference type="PANTHER" id="PTHR43413">
    <property type="entry name" value="TRANSCRIPTIONAL REGULATOR, ASNC FAMILY"/>
    <property type="match status" value="1"/>
</dbReference>
<evidence type="ECO:0000256" key="2">
    <source>
        <dbReference type="ARBA" id="ARBA00023444"/>
    </source>
</evidence>
<comment type="similarity">
    <text evidence="3">Belongs to the Ahb/Nir family.</text>
</comment>
<evidence type="ECO:0000313" key="8">
    <source>
        <dbReference type="EMBL" id="MDR6212440.1"/>
    </source>
</evidence>
<reference evidence="8 9" key="1">
    <citation type="submission" date="2023-08" db="EMBL/GenBank/DDBJ databases">
        <title>Functional and genomic diversity of the sorghum phyllosphere microbiome.</title>
        <authorList>
            <person name="Shade A."/>
        </authorList>
    </citation>
    <scope>NUCLEOTIDE SEQUENCE [LARGE SCALE GENOMIC DNA]</scope>
    <source>
        <strain evidence="8 9">SORGH_AS_0335</strain>
    </source>
</reference>
<dbReference type="GO" id="GO:0016829">
    <property type="term" value="F:lyase activity"/>
    <property type="evidence" value="ECO:0007669"/>
    <property type="project" value="UniProtKB-KW"/>
</dbReference>
<protein>
    <recommendedName>
        <fullName evidence="4">siroheme decarboxylase</fullName>
        <ecNumber evidence="4">4.1.1.111</ecNumber>
    </recommendedName>
</protein>
<dbReference type="GO" id="GO:0003677">
    <property type="term" value="F:DNA binding"/>
    <property type="evidence" value="ECO:0007669"/>
    <property type="project" value="UniProtKB-KW"/>
</dbReference>
<dbReference type="Pfam" id="PF22451">
    <property type="entry name" value="NirdL-like_HTH"/>
    <property type="match status" value="1"/>
</dbReference>
<dbReference type="Pfam" id="PF17805">
    <property type="entry name" value="AsnC_trans_reg2"/>
    <property type="match status" value="1"/>
</dbReference>
<dbReference type="InterPro" id="IPR036388">
    <property type="entry name" value="WH-like_DNA-bd_sf"/>
</dbReference>
<dbReference type="EMBL" id="JAVIZX010000001">
    <property type="protein sequence ID" value="MDR6212440.1"/>
    <property type="molecule type" value="Genomic_DNA"/>
</dbReference>
<evidence type="ECO:0000313" key="9">
    <source>
        <dbReference type="Proteomes" id="UP001267710"/>
    </source>
</evidence>
<evidence type="ECO:0000256" key="1">
    <source>
        <dbReference type="ARBA" id="ARBA00023239"/>
    </source>
</evidence>
<dbReference type="Proteomes" id="UP001267710">
    <property type="component" value="Unassembled WGS sequence"/>
</dbReference>